<dbReference type="Proteomes" id="UP001055439">
    <property type="component" value="Chromosome 5"/>
</dbReference>
<evidence type="ECO:0000313" key="2">
    <source>
        <dbReference type="Proteomes" id="UP001055439"/>
    </source>
</evidence>
<reference evidence="1" key="1">
    <citation type="submission" date="2022-05" db="EMBL/GenBank/DDBJ databases">
        <title>The Musa troglodytarum L. genome provides insights into the mechanism of non-climacteric behaviour and enrichment of carotenoids.</title>
        <authorList>
            <person name="Wang J."/>
        </authorList>
    </citation>
    <scope>NUCLEOTIDE SEQUENCE</scope>
    <source>
        <tissue evidence="1">Leaf</tissue>
    </source>
</reference>
<protein>
    <submittedName>
        <fullName evidence="1">Uncharacterized protein</fullName>
    </submittedName>
</protein>
<dbReference type="EMBL" id="CP097507">
    <property type="protein sequence ID" value="URE05980.1"/>
    <property type="molecule type" value="Genomic_DNA"/>
</dbReference>
<gene>
    <name evidence="1" type="ORF">MUK42_34805</name>
</gene>
<keyword evidence="2" id="KW-1185">Reference proteome</keyword>
<proteinExistence type="predicted"/>
<sequence>MVPLIPLSPFVSGGRVLLVSDAPLRCLAVLSGVLIRAERREGNVYSKIKPDMLSNYEGKCEDATGKRSVVDLEHTRNILVRLALGAFQTT</sequence>
<name>A0A9E7G0V0_9LILI</name>
<accession>A0A9E7G0V0</accession>
<evidence type="ECO:0000313" key="1">
    <source>
        <dbReference type="EMBL" id="URE05980.1"/>
    </source>
</evidence>
<organism evidence="1 2">
    <name type="scientific">Musa troglodytarum</name>
    <name type="common">fe'i banana</name>
    <dbReference type="NCBI Taxonomy" id="320322"/>
    <lineage>
        <taxon>Eukaryota</taxon>
        <taxon>Viridiplantae</taxon>
        <taxon>Streptophyta</taxon>
        <taxon>Embryophyta</taxon>
        <taxon>Tracheophyta</taxon>
        <taxon>Spermatophyta</taxon>
        <taxon>Magnoliopsida</taxon>
        <taxon>Liliopsida</taxon>
        <taxon>Zingiberales</taxon>
        <taxon>Musaceae</taxon>
        <taxon>Musa</taxon>
    </lineage>
</organism>
<dbReference type="AlphaFoldDB" id="A0A9E7G0V0"/>